<dbReference type="eggNOG" id="COG2109">
    <property type="taxonomic scope" value="Bacteria"/>
</dbReference>
<dbReference type="GO" id="GO:0008817">
    <property type="term" value="F:corrinoid adenosyltransferase activity"/>
    <property type="evidence" value="ECO:0007669"/>
    <property type="project" value="UniProtKB-EC"/>
</dbReference>
<dbReference type="Proteomes" id="UP000005316">
    <property type="component" value="Unassembled WGS sequence"/>
</dbReference>
<dbReference type="Pfam" id="PF02572">
    <property type="entry name" value="CobA_CobO_BtuR"/>
    <property type="match status" value="1"/>
</dbReference>
<dbReference type="GO" id="GO:0005524">
    <property type="term" value="F:ATP binding"/>
    <property type="evidence" value="ECO:0007669"/>
    <property type="project" value="InterPro"/>
</dbReference>
<dbReference type="EC" id="2.5.1.17" evidence="1"/>
<dbReference type="PANTHER" id="PTHR46638">
    <property type="entry name" value="CORRINOID ADENOSYLTRANSFERASE"/>
    <property type="match status" value="1"/>
</dbReference>
<sequence>MPKKQLGYKGELKMARQGMLLVYTGEGKGKTTASLGVTLRAIGRGMKVKYFQFIKSPERTYGEQIALRKLGVETVQLGIGFTWTKTPEEHREALAKAWQTVKKELQDETTDVLVLDELNNALAITRFPVDDVLPLAEVLEAIENRPKTMHLVITGRSAHPSLLALADLVSTIDATKHYYTEQDVQAMKGLEF</sequence>
<proteinExistence type="predicted"/>
<keyword evidence="1" id="KW-0808">Transferase</keyword>
<dbReference type="InterPro" id="IPR003724">
    <property type="entry name" value="CblAdoTrfase_CobA"/>
</dbReference>
<dbReference type="PANTHER" id="PTHR46638:SF1">
    <property type="entry name" value="CORRINOID ADENOSYLTRANSFERASE"/>
    <property type="match status" value="1"/>
</dbReference>
<dbReference type="HOGENOM" id="CLU_088595_0_1_9"/>
<organism evidence="1 2">
    <name type="scientific">Sporosarcina newyorkensis 2681</name>
    <dbReference type="NCBI Taxonomy" id="1027292"/>
    <lineage>
        <taxon>Bacteria</taxon>
        <taxon>Bacillati</taxon>
        <taxon>Bacillota</taxon>
        <taxon>Bacilli</taxon>
        <taxon>Bacillales</taxon>
        <taxon>Caryophanaceae</taxon>
        <taxon>Sporosarcina</taxon>
    </lineage>
</organism>
<dbReference type="STRING" id="759851.SAMN04244570_3249"/>
<comment type="caution">
    <text evidence="1">The sequence shown here is derived from an EMBL/GenBank/DDBJ whole genome shotgun (WGS) entry which is preliminary data.</text>
</comment>
<name>F9DU44_9BACL</name>
<dbReference type="GO" id="GO:0009236">
    <property type="term" value="P:cobalamin biosynthetic process"/>
    <property type="evidence" value="ECO:0007669"/>
    <property type="project" value="InterPro"/>
</dbReference>
<evidence type="ECO:0000313" key="2">
    <source>
        <dbReference type="Proteomes" id="UP000005316"/>
    </source>
</evidence>
<protein>
    <submittedName>
        <fullName evidence="1">Corrinoid adenosyltransferase</fullName>
        <ecNumber evidence="1">2.5.1.17</ecNumber>
    </submittedName>
</protein>
<dbReference type="Gene3D" id="3.40.50.300">
    <property type="entry name" value="P-loop containing nucleotide triphosphate hydrolases"/>
    <property type="match status" value="1"/>
</dbReference>
<accession>F9DU44</accession>
<evidence type="ECO:0000313" key="1">
    <source>
        <dbReference type="EMBL" id="EGQ25228.1"/>
    </source>
</evidence>
<dbReference type="AlphaFoldDB" id="F9DU44"/>
<dbReference type="SUPFAM" id="SSF52540">
    <property type="entry name" value="P-loop containing nucleoside triphosphate hydrolases"/>
    <property type="match status" value="1"/>
</dbReference>
<reference evidence="1 2" key="1">
    <citation type="submission" date="2011-04" db="EMBL/GenBank/DDBJ databases">
        <authorList>
            <person name="Muzny D."/>
            <person name="Qin X."/>
            <person name="Deng J."/>
            <person name="Jiang H."/>
            <person name="Liu Y."/>
            <person name="Qu J."/>
            <person name="Song X.-Z."/>
            <person name="Zhang L."/>
            <person name="Thornton R."/>
            <person name="Coyle M."/>
            <person name="Francisco L."/>
            <person name="Jackson L."/>
            <person name="Javaid M."/>
            <person name="Korchina V."/>
            <person name="Kovar C."/>
            <person name="Mata R."/>
            <person name="Mathew T."/>
            <person name="Ngo R."/>
            <person name="Nguyen L."/>
            <person name="Nguyen N."/>
            <person name="Okwuonu G."/>
            <person name="Ongeri F."/>
            <person name="Pham C."/>
            <person name="Simmons D."/>
            <person name="Wilczek-Boney K."/>
            <person name="Hale W."/>
            <person name="Jakkamsetti A."/>
            <person name="Pham P."/>
            <person name="Ruth R."/>
            <person name="San Lucas F."/>
            <person name="Warren J."/>
            <person name="Zhang J."/>
            <person name="Zhao Z."/>
            <person name="Zhou C."/>
            <person name="Zhu D."/>
            <person name="Lee S."/>
            <person name="Bess C."/>
            <person name="Blankenburg K."/>
            <person name="Forbes L."/>
            <person name="Fu Q."/>
            <person name="Gubbala S."/>
            <person name="Hirani K."/>
            <person name="Jayaseelan J.C."/>
            <person name="Lara F."/>
            <person name="Munidasa M."/>
            <person name="Palculict T."/>
            <person name="Patil S."/>
            <person name="Pu L.-L."/>
            <person name="Saada N."/>
            <person name="Tang L."/>
            <person name="Weissenberger G."/>
            <person name="Zhu Y."/>
            <person name="Hemphill L."/>
            <person name="Shang Y."/>
            <person name="Youmans B."/>
            <person name="Ayvaz T."/>
            <person name="Ross M."/>
            <person name="Santibanez J."/>
            <person name="Aqrawi P."/>
            <person name="Gross S."/>
            <person name="Joshi V."/>
            <person name="Fowler G."/>
            <person name="Nazareth L."/>
            <person name="Reid J."/>
            <person name="Worley K."/>
            <person name="Petrosino J."/>
            <person name="Highlander S."/>
            <person name="Gibbs R."/>
        </authorList>
    </citation>
    <scope>NUCLEOTIDE SEQUENCE [LARGE SCALE GENOMIC DNA]</scope>
    <source>
        <strain evidence="1 2">2681</strain>
    </source>
</reference>
<dbReference type="InterPro" id="IPR027417">
    <property type="entry name" value="P-loop_NTPase"/>
</dbReference>
<dbReference type="EMBL" id="AFPZ01000070">
    <property type="protein sequence ID" value="EGQ25228.1"/>
    <property type="molecule type" value="Genomic_DNA"/>
</dbReference>
<dbReference type="PIRSF" id="PIRSF015617">
    <property type="entry name" value="Adensltrnsf_CobA"/>
    <property type="match status" value="1"/>
</dbReference>
<gene>
    <name evidence="1" type="primary">btuR</name>
    <name evidence="1" type="ORF">HMPREF9372_2325</name>
</gene>